<gene>
    <name evidence="1" type="ORF">HCI99_16985</name>
</gene>
<comment type="caution">
    <text evidence="1">The sequence shown here is derived from an EMBL/GenBank/DDBJ whole genome shotgun (WGS) entry which is preliminary data.</text>
</comment>
<dbReference type="RefSeq" id="WP_185418443.1">
    <property type="nucleotide sequence ID" value="NZ_JAASTX010000039.1"/>
</dbReference>
<name>A0A7X0XGF6_9LIST</name>
<dbReference type="EMBL" id="JAASTX010000039">
    <property type="protein sequence ID" value="MBC1493513.1"/>
    <property type="molecule type" value="Genomic_DNA"/>
</dbReference>
<dbReference type="Proteomes" id="UP000533953">
    <property type="component" value="Unassembled WGS sequence"/>
</dbReference>
<proteinExistence type="predicted"/>
<dbReference type="AlphaFoldDB" id="A0A7X0XGF6"/>
<evidence type="ECO:0000313" key="1">
    <source>
        <dbReference type="EMBL" id="MBC1493513.1"/>
    </source>
</evidence>
<reference evidence="1 2" key="1">
    <citation type="submission" date="2020-03" db="EMBL/GenBank/DDBJ databases">
        <title>Soil Listeria distribution.</title>
        <authorList>
            <person name="Liao J."/>
            <person name="Wiedmann M."/>
        </authorList>
    </citation>
    <scope>NUCLEOTIDE SEQUENCE [LARGE SCALE GENOMIC DNA]</scope>
    <source>
        <strain evidence="1 2">FSL L7-1547</strain>
    </source>
</reference>
<accession>A0A7X0XGF6</accession>
<organism evidence="1 2">
    <name type="scientific">Listeria booriae</name>
    <dbReference type="NCBI Taxonomy" id="1552123"/>
    <lineage>
        <taxon>Bacteria</taxon>
        <taxon>Bacillati</taxon>
        <taxon>Bacillota</taxon>
        <taxon>Bacilli</taxon>
        <taxon>Bacillales</taxon>
        <taxon>Listeriaceae</taxon>
        <taxon>Listeria</taxon>
    </lineage>
</organism>
<evidence type="ECO:0000313" key="2">
    <source>
        <dbReference type="Proteomes" id="UP000533953"/>
    </source>
</evidence>
<protein>
    <submittedName>
        <fullName evidence="1">Uncharacterized protein</fullName>
    </submittedName>
</protein>
<sequence>MERVNGIVCHSMVSMELDETPDLMDAINERTAYVAELHPSMDFIVISKG</sequence>